<accession>A0A290ZCZ5</accession>
<protein>
    <submittedName>
        <fullName evidence="2">Uncharacterized protein</fullName>
    </submittedName>
</protein>
<feature type="region of interest" description="Disordered" evidence="1">
    <location>
        <begin position="1"/>
        <end position="78"/>
    </location>
</feature>
<dbReference type="EMBL" id="CP023445">
    <property type="protein sequence ID" value="ATE56843.1"/>
    <property type="molecule type" value="Genomic_DNA"/>
</dbReference>
<keyword evidence="3" id="KW-1185">Reference proteome</keyword>
<gene>
    <name evidence="2" type="ORF">CNX65_29100</name>
</gene>
<evidence type="ECO:0000313" key="3">
    <source>
        <dbReference type="Proteomes" id="UP000218505"/>
    </source>
</evidence>
<evidence type="ECO:0000256" key="1">
    <source>
        <dbReference type="SAM" id="MobiDB-lite"/>
    </source>
</evidence>
<dbReference type="KEGG" id="apre:CNX65_29100"/>
<organism evidence="2 3">
    <name type="scientific">Actinosynnema pretiosum</name>
    <dbReference type="NCBI Taxonomy" id="42197"/>
    <lineage>
        <taxon>Bacteria</taxon>
        <taxon>Bacillati</taxon>
        <taxon>Actinomycetota</taxon>
        <taxon>Actinomycetes</taxon>
        <taxon>Pseudonocardiales</taxon>
        <taxon>Pseudonocardiaceae</taxon>
        <taxon>Actinosynnema</taxon>
    </lineage>
</organism>
<dbReference type="Proteomes" id="UP000218505">
    <property type="component" value="Chromosome"/>
</dbReference>
<evidence type="ECO:0000313" key="2">
    <source>
        <dbReference type="EMBL" id="ATE56843.1"/>
    </source>
</evidence>
<reference evidence="2" key="1">
    <citation type="submission" date="2017-09" db="EMBL/GenBank/DDBJ databases">
        <title>Complete Genome Sequence of ansamitocin-producing Bacterium Actinosynnema pretiosum X47.</title>
        <authorList>
            <person name="Cao G."/>
            <person name="Zong G."/>
            <person name="Zhong C."/>
            <person name="Fu J."/>
        </authorList>
    </citation>
    <scope>NUCLEOTIDE SEQUENCE [LARGE SCALE GENOMIC DNA]</scope>
    <source>
        <strain evidence="2">X47</strain>
    </source>
</reference>
<name>A0A290ZCZ5_9PSEU</name>
<dbReference type="AlphaFoldDB" id="A0A290ZCZ5"/>
<proteinExistence type="predicted"/>
<sequence>MGPVRWAPGSRLGSVRTTAGTPGRDVDTARAIALGRGQAGRGHGEQAAWPVPQAGKPPFDASALGSRTRPNVPAATPL</sequence>